<dbReference type="InterPro" id="IPR006016">
    <property type="entry name" value="UspA"/>
</dbReference>
<evidence type="ECO:0000313" key="4">
    <source>
        <dbReference type="Proteomes" id="UP000281028"/>
    </source>
</evidence>
<dbReference type="CDD" id="cd00293">
    <property type="entry name" value="USP-like"/>
    <property type="match status" value="1"/>
</dbReference>
<dbReference type="OrthoDB" id="1522996at2"/>
<reference evidence="3" key="1">
    <citation type="submission" date="2020-05" db="EMBL/GenBank/DDBJ databases">
        <title>Chitinophaga laudate sp. nov., isolated from a tropical peat swamp.</title>
        <authorList>
            <person name="Goh C.B.S."/>
            <person name="Lee M.S."/>
            <person name="Parimannan S."/>
            <person name="Pasbakhsh P."/>
            <person name="Yule C.M."/>
            <person name="Rajandas H."/>
            <person name="Loke S."/>
            <person name="Croft L."/>
            <person name="Tan J.B.L."/>
        </authorList>
    </citation>
    <scope>NUCLEOTIDE SEQUENCE</scope>
    <source>
        <strain evidence="3">Mgbs1</strain>
    </source>
</reference>
<dbReference type="Proteomes" id="UP000281028">
    <property type="component" value="Unassembled WGS sequence"/>
</dbReference>
<evidence type="ECO:0000259" key="2">
    <source>
        <dbReference type="Pfam" id="PF00582"/>
    </source>
</evidence>
<name>A0A433WEC0_9BACT</name>
<protein>
    <submittedName>
        <fullName evidence="3">Universal stress protein</fullName>
    </submittedName>
</protein>
<dbReference type="Gene3D" id="3.40.50.12370">
    <property type="match status" value="1"/>
</dbReference>
<comment type="caution">
    <text evidence="3">The sequence shown here is derived from an EMBL/GenBank/DDBJ whole genome shotgun (WGS) entry which is preliminary data.</text>
</comment>
<dbReference type="PANTHER" id="PTHR46268:SF6">
    <property type="entry name" value="UNIVERSAL STRESS PROTEIN UP12"/>
    <property type="match status" value="1"/>
</dbReference>
<sequence length="291" mass="33158">MTVNNDIKVLAGFDLSDMDPALVRYLEVLEQWLPVQQFIFLHNIKINELPEEMRSASMLTTIAQRIRKKITETIRAIYTPRASFDVRVTFEPFSEIAFTQACQQQKTDLVLLGNKQQLEGSGGLSQKLIRMLPAAVLLVPETFRGFPHRIAMAIDFSRYTPAIVQWQQFIARSKPGSEDITFTPVYVSKMSYHFFPILSDHELEASLKKDEAEKSKKWRTLYAAQSPLHIIHAHEKNIASTLLSYARHNNIHIILMGVKGASSLTNLFMGSVANEMVQRETDVCLLLVKHK</sequence>
<proteinExistence type="inferred from homology"/>
<comment type="similarity">
    <text evidence="1">Belongs to the universal stress protein A family.</text>
</comment>
<organism evidence="3 4">
    <name type="scientific">Chitinophaga solisilvae</name>
    <dbReference type="NCBI Taxonomy" id="1233460"/>
    <lineage>
        <taxon>Bacteria</taxon>
        <taxon>Pseudomonadati</taxon>
        <taxon>Bacteroidota</taxon>
        <taxon>Chitinophagia</taxon>
        <taxon>Chitinophagales</taxon>
        <taxon>Chitinophagaceae</taxon>
        <taxon>Chitinophaga</taxon>
    </lineage>
</organism>
<evidence type="ECO:0000313" key="3">
    <source>
        <dbReference type="EMBL" id="NSL86863.1"/>
    </source>
</evidence>
<dbReference type="PANTHER" id="PTHR46268">
    <property type="entry name" value="STRESS RESPONSE PROTEIN NHAX"/>
    <property type="match status" value="1"/>
</dbReference>
<dbReference type="AlphaFoldDB" id="A0A433WEC0"/>
<dbReference type="EMBL" id="RIAR02000001">
    <property type="protein sequence ID" value="NSL86863.1"/>
    <property type="molecule type" value="Genomic_DNA"/>
</dbReference>
<dbReference type="SUPFAM" id="SSF52402">
    <property type="entry name" value="Adenine nucleotide alpha hydrolases-like"/>
    <property type="match status" value="1"/>
</dbReference>
<evidence type="ECO:0000256" key="1">
    <source>
        <dbReference type="ARBA" id="ARBA00008791"/>
    </source>
</evidence>
<dbReference type="Pfam" id="PF00582">
    <property type="entry name" value="Usp"/>
    <property type="match status" value="1"/>
</dbReference>
<gene>
    <name evidence="3" type="ORF">ECE50_008480</name>
</gene>
<accession>A0A433WEC0</accession>
<keyword evidence="4" id="KW-1185">Reference proteome</keyword>
<feature type="domain" description="UspA" evidence="2">
    <location>
        <begin position="148"/>
        <end position="279"/>
    </location>
</feature>